<evidence type="ECO:0000259" key="3">
    <source>
        <dbReference type="Pfam" id="PF01464"/>
    </source>
</evidence>
<organism evidence="4 5">
    <name type="scientific">Reyranella aquatilis</name>
    <dbReference type="NCBI Taxonomy" id="2035356"/>
    <lineage>
        <taxon>Bacteria</taxon>
        <taxon>Pseudomonadati</taxon>
        <taxon>Pseudomonadota</taxon>
        <taxon>Alphaproteobacteria</taxon>
        <taxon>Hyphomicrobiales</taxon>
        <taxon>Reyranellaceae</taxon>
        <taxon>Reyranella</taxon>
    </lineage>
</organism>
<dbReference type="Pfam" id="PF01464">
    <property type="entry name" value="SLT"/>
    <property type="match status" value="1"/>
</dbReference>
<feature type="domain" description="Transglycosylase SLT" evidence="3">
    <location>
        <begin position="40"/>
        <end position="148"/>
    </location>
</feature>
<name>A0ABS8KVU2_9HYPH</name>
<evidence type="ECO:0000256" key="2">
    <source>
        <dbReference type="ARBA" id="ARBA00009387"/>
    </source>
</evidence>
<proteinExistence type="inferred from homology"/>
<evidence type="ECO:0000313" key="4">
    <source>
        <dbReference type="EMBL" id="MCC8430175.1"/>
    </source>
</evidence>
<dbReference type="Gene3D" id="1.10.530.10">
    <property type="match status" value="1"/>
</dbReference>
<protein>
    <submittedName>
        <fullName evidence="4">Lytic transglycosylase domain-containing protein</fullName>
    </submittedName>
</protein>
<comment type="caution">
    <text evidence="4">The sequence shown here is derived from an EMBL/GenBank/DDBJ whole genome shotgun (WGS) entry which is preliminary data.</text>
</comment>
<gene>
    <name evidence="4" type="ORF">LJ725_14465</name>
</gene>
<evidence type="ECO:0000256" key="1">
    <source>
        <dbReference type="ARBA" id="ARBA00007734"/>
    </source>
</evidence>
<reference evidence="4 5" key="1">
    <citation type="submission" date="2021-11" db="EMBL/GenBank/DDBJ databases">
        <authorList>
            <person name="Lee D.-H."/>
            <person name="Kim S.-B."/>
        </authorList>
    </citation>
    <scope>NUCLEOTIDE SEQUENCE [LARGE SCALE GENOMIC DNA]</scope>
    <source>
        <strain evidence="4 5">KCTC 52223</strain>
    </source>
</reference>
<dbReference type="InterPro" id="IPR008258">
    <property type="entry name" value="Transglycosylase_SLT_dom_1"/>
</dbReference>
<accession>A0ABS8KVU2</accession>
<dbReference type="SUPFAM" id="SSF53955">
    <property type="entry name" value="Lysozyme-like"/>
    <property type="match status" value="1"/>
</dbReference>
<dbReference type="PANTHER" id="PTHR37423">
    <property type="entry name" value="SOLUBLE LYTIC MUREIN TRANSGLYCOSYLASE-RELATED"/>
    <property type="match status" value="1"/>
</dbReference>
<comment type="similarity">
    <text evidence="1">Belongs to the transglycosylase Slt family.</text>
</comment>
<dbReference type="RefSeq" id="WP_230551332.1">
    <property type="nucleotide sequence ID" value="NZ_JAJISD010000005.1"/>
</dbReference>
<dbReference type="CDD" id="cd00254">
    <property type="entry name" value="LT-like"/>
    <property type="match status" value="1"/>
</dbReference>
<dbReference type="PANTHER" id="PTHR37423:SF2">
    <property type="entry name" value="MEMBRANE-BOUND LYTIC MUREIN TRANSGLYCOSYLASE C"/>
    <property type="match status" value="1"/>
</dbReference>
<comment type="similarity">
    <text evidence="2">Belongs to the virb1 family.</text>
</comment>
<dbReference type="EMBL" id="JAJISD010000005">
    <property type="protein sequence ID" value="MCC8430175.1"/>
    <property type="molecule type" value="Genomic_DNA"/>
</dbReference>
<sequence length="236" mass="24983">MIVILLASCGAGSAGRVHAEPAVTARPQDASSADPYARFVHEAAQRFGVPASWISAVMAMESGGDVLALSPQGAMGLMQIMPNTWAGLRARHGLGADPYEPRDNILAGAAYLREMHDRYGSPGFLAAYNAGPARYDEYLATSRELPTETQLYVAMLAPLLGEGLANDMVTVGRRLLSWQDSPLFATHDQGNAAAASSSFRTSSDRSLVSHSVDRATALAPQAGGLFVRRGNANRLP</sequence>
<keyword evidence="5" id="KW-1185">Reference proteome</keyword>
<evidence type="ECO:0000313" key="5">
    <source>
        <dbReference type="Proteomes" id="UP001198862"/>
    </source>
</evidence>
<dbReference type="Proteomes" id="UP001198862">
    <property type="component" value="Unassembled WGS sequence"/>
</dbReference>
<dbReference type="InterPro" id="IPR023346">
    <property type="entry name" value="Lysozyme-like_dom_sf"/>
</dbReference>